<organism evidence="7 8">
    <name type="scientific">Raphidocelis subcapitata</name>
    <dbReference type="NCBI Taxonomy" id="307507"/>
    <lineage>
        <taxon>Eukaryota</taxon>
        <taxon>Viridiplantae</taxon>
        <taxon>Chlorophyta</taxon>
        <taxon>core chlorophytes</taxon>
        <taxon>Chlorophyceae</taxon>
        <taxon>CS clade</taxon>
        <taxon>Sphaeropleales</taxon>
        <taxon>Selenastraceae</taxon>
        <taxon>Raphidocelis</taxon>
    </lineage>
</organism>
<name>A0A2V0NUF3_9CHLO</name>
<protein>
    <recommendedName>
        <fullName evidence="9">EF-hand domain-containing protein</fullName>
    </recommendedName>
</protein>
<reference evidence="7 8" key="1">
    <citation type="journal article" date="2018" name="Sci. Rep.">
        <title>Raphidocelis subcapitata (=Pseudokirchneriella subcapitata) provides an insight into genome evolution and environmental adaptations in the Sphaeropleales.</title>
        <authorList>
            <person name="Suzuki S."/>
            <person name="Yamaguchi H."/>
            <person name="Nakajima N."/>
            <person name="Kawachi M."/>
        </authorList>
    </citation>
    <scope>NUCLEOTIDE SEQUENCE [LARGE SCALE GENOMIC DNA]</scope>
    <source>
        <strain evidence="7 8">NIES-35</strain>
    </source>
</reference>
<sequence length="140" mass="15260">MASPGDLESAQQPLLEPSGRQDLFRRAATKAYAWLSHTATCTLLGLLTAIALKLFGPPIATAVVLVFILIMVLAWYGFVPLNWKVVTTAFLRRLDTDADGRVSVRDCRNCAVAVYQFVFGFGLSSVGGFLLGLWIGLRLL</sequence>
<evidence type="ECO:0000313" key="7">
    <source>
        <dbReference type="EMBL" id="GBF91256.1"/>
    </source>
</evidence>
<keyword evidence="3 6" id="KW-0812">Transmembrane</keyword>
<dbReference type="Pfam" id="PF04930">
    <property type="entry name" value="FUN14"/>
    <property type="match status" value="1"/>
</dbReference>
<dbReference type="InParanoid" id="A0A2V0NUF3"/>
<evidence type="ECO:0000256" key="1">
    <source>
        <dbReference type="ARBA" id="ARBA00004370"/>
    </source>
</evidence>
<evidence type="ECO:0000256" key="4">
    <source>
        <dbReference type="ARBA" id="ARBA00022989"/>
    </source>
</evidence>
<evidence type="ECO:0008006" key="9">
    <source>
        <dbReference type="Google" id="ProtNLM"/>
    </source>
</evidence>
<evidence type="ECO:0000256" key="3">
    <source>
        <dbReference type="ARBA" id="ARBA00022692"/>
    </source>
</evidence>
<evidence type="ECO:0000256" key="6">
    <source>
        <dbReference type="SAM" id="Phobius"/>
    </source>
</evidence>
<feature type="transmembrane region" description="Helical" evidence="6">
    <location>
        <begin position="113"/>
        <end position="137"/>
    </location>
</feature>
<dbReference type="GO" id="GO:0016020">
    <property type="term" value="C:membrane"/>
    <property type="evidence" value="ECO:0007669"/>
    <property type="project" value="UniProtKB-SubCell"/>
</dbReference>
<keyword evidence="8" id="KW-1185">Reference proteome</keyword>
<comment type="similarity">
    <text evidence="2">Belongs to the FUN14 family.</text>
</comment>
<comment type="caution">
    <text evidence="7">The sequence shown here is derived from an EMBL/GenBank/DDBJ whole genome shotgun (WGS) entry which is preliminary data.</text>
</comment>
<dbReference type="OrthoDB" id="163794at2759"/>
<feature type="transmembrane region" description="Helical" evidence="6">
    <location>
        <begin position="59"/>
        <end position="78"/>
    </location>
</feature>
<keyword evidence="4 6" id="KW-1133">Transmembrane helix</keyword>
<evidence type="ECO:0000256" key="2">
    <source>
        <dbReference type="ARBA" id="ARBA00009160"/>
    </source>
</evidence>
<comment type="subcellular location">
    <subcellularLocation>
        <location evidence="1">Membrane</location>
    </subcellularLocation>
</comment>
<evidence type="ECO:0000313" key="8">
    <source>
        <dbReference type="Proteomes" id="UP000247498"/>
    </source>
</evidence>
<dbReference type="InterPro" id="IPR007014">
    <property type="entry name" value="FUN14"/>
</dbReference>
<feature type="transmembrane region" description="Helical" evidence="6">
    <location>
        <begin position="31"/>
        <end position="52"/>
    </location>
</feature>
<dbReference type="AlphaFoldDB" id="A0A2V0NUF3"/>
<keyword evidence="5 6" id="KW-0472">Membrane</keyword>
<dbReference type="Proteomes" id="UP000247498">
    <property type="component" value="Unassembled WGS sequence"/>
</dbReference>
<gene>
    <name evidence="7" type="ORF">Rsub_03576</name>
</gene>
<evidence type="ECO:0000256" key="5">
    <source>
        <dbReference type="ARBA" id="ARBA00023136"/>
    </source>
</evidence>
<accession>A0A2V0NUF3</accession>
<proteinExistence type="inferred from homology"/>
<dbReference type="EMBL" id="BDRX01000023">
    <property type="protein sequence ID" value="GBF91256.1"/>
    <property type="molecule type" value="Genomic_DNA"/>
</dbReference>